<evidence type="ECO:0000256" key="1">
    <source>
        <dbReference type="SAM" id="SignalP"/>
    </source>
</evidence>
<keyword evidence="3" id="KW-1185">Reference proteome</keyword>
<dbReference type="AlphaFoldDB" id="A0A1M5EDB4"/>
<feature type="chain" id="PRO_5009909794" evidence="1">
    <location>
        <begin position="18"/>
        <end position="253"/>
    </location>
</feature>
<dbReference type="OrthoDB" id="1240046at2"/>
<dbReference type="STRING" id="1346286.SAMN05444362_1102"/>
<reference evidence="3" key="1">
    <citation type="submission" date="2016-11" db="EMBL/GenBank/DDBJ databases">
        <authorList>
            <person name="Varghese N."/>
            <person name="Submissions S."/>
        </authorList>
    </citation>
    <scope>NUCLEOTIDE SEQUENCE [LARGE SCALE GENOMIC DNA]</scope>
    <source>
        <strain evidence="3">DSM 27370</strain>
    </source>
</reference>
<organism evidence="2 3">
    <name type="scientific">Dysgonomonas macrotermitis</name>
    <dbReference type="NCBI Taxonomy" id="1346286"/>
    <lineage>
        <taxon>Bacteria</taxon>
        <taxon>Pseudomonadati</taxon>
        <taxon>Bacteroidota</taxon>
        <taxon>Bacteroidia</taxon>
        <taxon>Bacteroidales</taxon>
        <taxon>Dysgonomonadaceae</taxon>
        <taxon>Dysgonomonas</taxon>
    </lineage>
</organism>
<evidence type="ECO:0000313" key="3">
    <source>
        <dbReference type="Proteomes" id="UP000184480"/>
    </source>
</evidence>
<name>A0A1M5EDB4_9BACT</name>
<keyword evidence="1" id="KW-0732">Signal</keyword>
<dbReference type="RefSeq" id="WP_062182158.1">
    <property type="nucleotide sequence ID" value="NZ_BBXL01000016.1"/>
</dbReference>
<protein>
    <submittedName>
        <fullName evidence="2">Uncharacterized protein</fullName>
    </submittedName>
</protein>
<accession>A0A1M5EDB4</accession>
<evidence type="ECO:0000313" key="2">
    <source>
        <dbReference type="EMBL" id="SHF77239.1"/>
    </source>
</evidence>
<dbReference type="Proteomes" id="UP000184480">
    <property type="component" value="Unassembled WGS sequence"/>
</dbReference>
<proteinExistence type="predicted"/>
<dbReference type="EMBL" id="FQUC01000010">
    <property type="protein sequence ID" value="SHF77239.1"/>
    <property type="molecule type" value="Genomic_DNA"/>
</dbReference>
<sequence length="253" mass="27767">MRNILGILILTALPVMAQIGVNTETPYTLFHLDARYTATTTNPDNAVPSNIQQQDDVVITEDGKVGIGTITPGAKFEVNTQNVAGMYPLQITDTSDPTGKVLVSDSNGNALWTKVQPPRGTVYPIIDIPASTIPAGSEQLVPNSEFTVPHDGFFSYEIRWWSYYSAAYATASRISIVLILKRNGVTVDSFRYQTPFIGSSAITSYIPLYSTANANDKLALYIHSVEGPGNVMTQTTRQWTTPRILVKELQMNF</sequence>
<feature type="signal peptide" evidence="1">
    <location>
        <begin position="1"/>
        <end position="17"/>
    </location>
</feature>
<gene>
    <name evidence="2" type="ORF">SAMN05444362_1102</name>
</gene>